<feature type="compositionally biased region" description="Basic and acidic residues" evidence="1">
    <location>
        <begin position="1"/>
        <end position="26"/>
    </location>
</feature>
<feature type="compositionally biased region" description="Low complexity" evidence="1">
    <location>
        <begin position="403"/>
        <end position="418"/>
    </location>
</feature>
<feature type="compositionally biased region" description="Polar residues" evidence="1">
    <location>
        <begin position="549"/>
        <end position="575"/>
    </location>
</feature>
<feature type="compositionally biased region" description="Basic and acidic residues" evidence="1">
    <location>
        <begin position="65"/>
        <end position="80"/>
    </location>
</feature>
<dbReference type="Proteomes" id="UP000523447">
    <property type="component" value="Unassembled WGS sequence"/>
</dbReference>
<feature type="region of interest" description="Disordered" evidence="1">
    <location>
        <begin position="361"/>
        <end position="469"/>
    </location>
</feature>
<sequence length="748" mass="77670">MPPKDDGGDPKPLVDDPTKPGKDATKELGNGLDVGGYLGTGQKITSENGQYTLQLKDGNIVETGPDDRVLFSSETKDPHQENTSGDPRANDVGKAMGVLFDAEGLALRVNSYYQATTGWQLKADLPEGSKPTRIQLNNDGSIVIIGTDKDGKKDTVLQVVQQPDDKVKHKLVIKLHHPMGDTGEAEGYKKGVLHKTIDAVQEYMQVSVDLMGIGKASKAPDFDELLQEKTGLRDFTDQSAMIDAYSSHLDGIDAAKQELHKLALTKDEATAKVDEHARTAIQTIANIQDDLNAKLRAPGSASDAPQAVKDKPVDITYDKNGDAEAKIPAATVKYLLGALHDAVDQTHTVVAGVAAAADEGKGHIDQNSPEYKAGKKDGYDAGKKDGYSQGKADAEKANPPGSPGDATPPGDPAGDPTAQQTDYSSLFPEDLGADPDPLGLGDDQGNGTDDGTGQNTGGDKDTGDSSTDPFQQAIDKIVAAGTAGTGATNGATGTGQQGFNPANLANMMSPANMMNPANMAGGWAGMGQQLANQFNPMSQYGLPGAMSQNGTGSRTGMSPSGTAVPATANTTSPIRNANGGLVSADPSQSVGARQAAATAAEPGRLVDMKLAADPTHSQTVPAIVSDAVTKELSNPNGTDVAAAYAGTPAAQTQNWTPIDPSQLKTGDVAQWGDNHTGLVVMRDGHPNIVVNGSMHPLDPEHAPDGGKYHAFFHPAGIDVPQKQSGSQTAQVSADAGSQMRPVRPQAQV</sequence>
<dbReference type="Gene3D" id="2.90.10.30">
    <property type="match status" value="1"/>
</dbReference>
<dbReference type="EMBL" id="JAAXPE010000016">
    <property type="protein sequence ID" value="NKY87238.1"/>
    <property type="molecule type" value="Genomic_DNA"/>
</dbReference>
<feature type="compositionally biased region" description="Polar residues" evidence="1">
    <location>
        <begin position="721"/>
        <end position="731"/>
    </location>
</feature>
<feature type="region of interest" description="Disordered" evidence="1">
    <location>
        <begin position="549"/>
        <end position="600"/>
    </location>
</feature>
<evidence type="ECO:0000313" key="3">
    <source>
        <dbReference type="Proteomes" id="UP000523447"/>
    </source>
</evidence>
<name>A0A7X6LZ31_9NOCA</name>
<evidence type="ECO:0000313" key="2">
    <source>
        <dbReference type="EMBL" id="NKY87238.1"/>
    </source>
</evidence>
<protein>
    <submittedName>
        <fullName evidence="2">Uncharacterized protein</fullName>
    </submittedName>
</protein>
<feature type="compositionally biased region" description="Low complexity" evidence="1">
    <location>
        <begin position="428"/>
        <end position="441"/>
    </location>
</feature>
<reference evidence="2 3" key="1">
    <citation type="submission" date="2020-04" db="EMBL/GenBank/DDBJ databases">
        <title>MicrobeNet Type strains.</title>
        <authorList>
            <person name="Nicholson A.C."/>
        </authorList>
    </citation>
    <scope>NUCLEOTIDE SEQUENCE [LARGE SCALE GENOMIC DNA]</scope>
    <source>
        <strain evidence="2 3">DSM 44445</strain>
    </source>
</reference>
<feature type="compositionally biased region" description="Gly residues" evidence="1">
    <location>
        <begin position="442"/>
        <end position="456"/>
    </location>
</feature>
<feature type="region of interest" description="Disordered" evidence="1">
    <location>
        <begin position="1"/>
        <end position="91"/>
    </location>
</feature>
<gene>
    <name evidence="2" type="ORF">HGA07_16560</name>
</gene>
<feature type="region of interest" description="Disordered" evidence="1">
    <location>
        <begin position="717"/>
        <end position="748"/>
    </location>
</feature>
<feature type="compositionally biased region" description="Polar residues" evidence="1">
    <location>
        <begin position="42"/>
        <end position="53"/>
    </location>
</feature>
<keyword evidence="3" id="KW-1185">Reference proteome</keyword>
<organism evidence="2 3">
    <name type="scientific">Nocardia veterana</name>
    <dbReference type="NCBI Taxonomy" id="132249"/>
    <lineage>
        <taxon>Bacteria</taxon>
        <taxon>Bacillati</taxon>
        <taxon>Actinomycetota</taxon>
        <taxon>Actinomycetes</taxon>
        <taxon>Mycobacteriales</taxon>
        <taxon>Nocardiaceae</taxon>
        <taxon>Nocardia</taxon>
    </lineage>
</organism>
<accession>A0A7X6LZ31</accession>
<comment type="caution">
    <text evidence="2">The sequence shown here is derived from an EMBL/GenBank/DDBJ whole genome shotgun (WGS) entry which is preliminary data.</text>
</comment>
<feature type="compositionally biased region" description="Basic and acidic residues" evidence="1">
    <location>
        <begin position="372"/>
        <end position="396"/>
    </location>
</feature>
<dbReference type="RefSeq" id="WP_040723844.1">
    <property type="nucleotide sequence ID" value="NZ_CAWPHS010000008.1"/>
</dbReference>
<proteinExistence type="predicted"/>
<evidence type="ECO:0000256" key="1">
    <source>
        <dbReference type="SAM" id="MobiDB-lite"/>
    </source>
</evidence>
<dbReference type="AlphaFoldDB" id="A0A7X6LZ31"/>